<dbReference type="RefSeq" id="WP_011770761.1">
    <property type="nucleotide sequence ID" value="NC_008709.1"/>
</dbReference>
<dbReference type="Proteomes" id="UP000000639">
    <property type="component" value="Chromosome"/>
</dbReference>
<dbReference type="KEGG" id="pin:Ping_2470"/>
<dbReference type="Pfam" id="PF13472">
    <property type="entry name" value="Lipase_GDSL_2"/>
    <property type="match status" value="1"/>
</dbReference>
<proteinExistence type="predicted"/>
<accession>A1SXI6</accession>
<feature type="domain" description="SGNH hydrolase-type esterase" evidence="1">
    <location>
        <begin position="21"/>
        <end position="189"/>
    </location>
</feature>
<sequence length="223" mass="24510">MDYRNECEPVGTYTILKQVTLLGDSIFDNAPYVEEGESVSDQLQALFQNSAKVHLLAVDGHVMADISDQLTKAESIYPLDHVFLTCGGNDLLGYSGAGLLAVMANSIGDALNSIYQVRENFRQNYQEMLDSVLAKCSILTVCTIYDKIPNLSNAEQVAVGIFNEVILREAKVRELNVLDLRTLCDQVEDFSPVSPIEPSKQGAAKIASAIYQQCMTYSAENNI</sequence>
<keyword evidence="2" id="KW-0378">Hydrolase</keyword>
<dbReference type="STRING" id="357804.Ping_2470"/>
<dbReference type="InterPro" id="IPR013830">
    <property type="entry name" value="SGNH_hydro"/>
</dbReference>
<dbReference type="InterPro" id="IPR036514">
    <property type="entry name" value="SGNH_hydro_sf"/>
</dbReference>
<dbReference type="OrthoDB" id="212722at2"/>
<dbReference type="GO" id="GO:0016788">
    <property type="term" value="F:hydrolase activity, acting on ester bonds"/>
    <property type="evidence" value="ECO:0007669"/>
    <property type="project" value="UniProtKB-ARBA"/>
</dbReference>
<dbReference type="CDD" id="cd00229">
    <property type="entry name" value="SGNH_hydrolase"/>
    <property type="match status" value="1"/>
</dbReference>
<dbReference type="HOGENOM" id="CLU_1243224_0_0_6"/>
<dbReference type="AlphaFoldDB" id="A1SXI6"/>
<evidence type="ECO:0000313" key="3">
    <source>
        <dbReference type="Proteomes" id="UP000000639"/>
    </source>
</evidence>
<evidence type="ECO:0000313" key="2">
    <source>
        <dbReference type="EMBL" id="ABM04201.1"/>
    </source>
</evidence>
<gene>
    <name evidence="2" type="ordered locus">Ping_2470</name>
</gene>
<organism evidence="2 3">
    <name type="scientific">Psychromonas ingrahamii (strain DSM 17664 / CCUG 51855 / 37)</name>
    <dbReference type="NCBI Taxonomy" id="357804"/>
    <lineage>
        <taxon>Bacteria</taxon>
        <taxon>Pseudomonadati</taxon>
        <taxon>Pseudomonadota</taxon>
        <taxon>Gammaproteobacteria</taxon>
        <taxon>Alteromonadales</taxon>
        <taxon>Psychromonadaceae</taxon>
        <taxon>Psychromonas</taxon>
    </lineage>
</organism>
<protein>
    <submittedName>
        <fullName evidence="2">GDSL-lilke lipase/acylhydrolase family protein</fullName>
    </submittedName>
</protein>
<reference evidence="2 3" key="1">
    <citation type="submission" date="2007-01" db="EMBL/GenBank/DDBJ databases">
        <title>Complete sequence of Psychromonas ingrahamii 37.</title>
        <authorList>
            <consortium name="US DOE Joint Genome Institute"/>
            <person name="Copeland A."/>
            <person name="Lucas S."/>
            <person name="Lapidus A."/>
            <person name="Barry K."/>
            <person name="Detter J.C."/>
            <person name="Glavina del Rio T."/>
            <person name="Hammon N."/>
            <person name="Israni S."/>
            <person name="Dalin E."/>
            <person name="Tice H."/>
            <person name="Pitluck S."/>
            <person name="Thompson L.S."/>
            <person name="Brettin T."/>
            <person name="Bruce D."/>
            <person name="Han C."/>
            <person name="Tapia R."/>
            <person name="Schmutz J."/>
            <person name="Larimer F."/>
            <person name="Land M."/>
            <person name="Hauser L."/>
            <person name="Kyrpides N."/>
            <person name="Ivanova N."/>
            <person name="Staley J."/>
            <person name="Richardson P."/>
        </authorList>
    </citation>
    <scope>NUCLEOTIDE SEQUENCE [LARGE SCALE GENOMIC DNA]</scope>
    <source>
        <strain evidence="2 3">37</strain>
    </source>
</reference>
<name>A1SXI6_PSYIN</name>
<dbReference type="SUPFAM" id="SSF52266">
    <property type="entry name" value="SGNH hydrolase"/>
    <property type="match status" value="1"/>
</dbReference>
<dbReference type="Gene3D" id="3.40.50.1110">
    <property type="entry name" value="SGNH hydrolase"/>
    <property type="match status" value="1"/>
</dbReference>
<evidence type="ECO:0000259" key="1">
    <source>
        <dbReference type="Pfam" id="PF13472"/>
    </source>
</evidence>
<dbReference type="eggNOG" id="COG2755">
    <property type="taxonomic scope" value="Bacteria"/>
</dbReference>
<dbReference type="EMBL" id="CP000510">
    <property type="protein sequence ID" value="ABM04201.1"/>
    <property type="molecule type" value="Genomic_DNA"/>
</dbReference>
<keyword evidence="3" id="KW-1185">Reference proteome</keyword>